<feature type="transmembrane region" description="Helical" evidence="11">
    <location>
        <begin position="40"/>
        <end position="58"/>
    </location>
</feature>
<feature type="domain" description="Major facilitator superfamily (MFS) profile" evidence="12">
    <location>
        <begin position="47"/>
        <end position="485"/>
    </location>
</feature>
<dbReference type="SUPFAM" id="SSF103473">
    <property type="entry name" value="MFS general substrate transporter"/>
    <property type="match status" value="1"/>
</dbReference>
<dbReference type="InterPro" id="IPR044775">
    <property type="entry name" value="MFS_ERD6/Tret1-like"/>
</dbReference>
<dbReference type="PROSITE" id="PS50850">
    <property type="entry name" value="MFS"/>
    <property type="match status" value="1"/>
</dbReference>
<evidence type="ECO:0000256" key="9">
    <source>
        <dbReference type="RuleBase" id="RU003346"/>
    </source>
</evidence>
<evidence type="ECO:0000256" key="1">
    <source>
        <dbReference type="ARBA" id="ARBA00004141"/>
    </source>
</evidence>
<reference evidence="13" key="1">
    <citation type="submission" date="2022-12" db="EMBL/GenBank/DDBJ databases">
        <title>Draft genome assemblies for two species of Escallonia (Escalloniales).</title>
        <authorList>
            <person name="Chanderbali A."/>
            <person name="Dervinis C."/>
            <person name="Anghel I."/>
            <person name="Soltis D."/>
            <person name="Soltis P."/>
            <person name="Zapata F."/>
        </authorList>
    </citation>
    <scope>NUCLEOTIDE SEQUENCE</scope>
    <source>
        <strain evidence="13">UCBG64.0493</strain>
        <tissue evidence="13">Leaf</tissue>
    </source>
</reference>
<gene>
    <name evidence="13" type="ORF">RJ639_035617</name>
</gene>
<evidence type="ECO:0000256" key="4">
    <source>
        <dbReference type="ARBA" id="ARBA00022597"/>
    </source>
</evidence>
<feature type="transmembrane region" description="Helical" evidence="11">
    <location>
        <begin position="119"/>
        <end position="137"/>
    </location>
</feature>
<dbReference type="InterPro" id="IPR003663">
    <property type="entry name" value="Sugar/inositol_transpt"/>
</dbReference>
<keyword evidence="14" id="KW-1185">Reference proteome</keyword>
<evidence type="ECO:0000259" key="12">
    <source>
        <dbReference type="PROSITE" id="PS50850"/>
    </source>
</evidence>
<keyword evidence="4" id="KW-0762">Sugar transport</keyword>
<feature type="transmembrane region" description="Helical" evidence="11">
    <location>
        <begin position="431"/>
        <end position="451"/>
    </location>
</feature>
<proteinExistence type="inferred from homology"/>
<dbReference type="InterPro" id="IPR020846">
    <property type="entry name" value="MFS_dom"/>
</dbReference>
<feature type="transmembrane region" description="Helical" evidence="11">
    <location>
        <begin position="167"/>
        <end position="189"/>
    </location>
</feature>
<dbReference type="EMBL" id="JAVXUP010000299">
    <property type="protein sequence ID" value="KAK3031611.1"/>
    <property type="molecule type" value="Genomic_DNA"/>
</dbReference>
<protein>
    <recommendedName>
        <fullName evidence="12">Major facilitator superfamily (MFS) profile domain-containing protein</fullName>
    </recommendedName>
</protein>
<evidence type="ECO:0000256" key="11">
    <source>
        <dbReference type="SAM" id="Phobius"/>
    </source>
</evidence>
<dbReference type="GO" id="GO:0016020">
    <property type="term" value="C:membrane"/>
    <property type="evidence" value="ECO:0007669"/>
    <property type="project" value="UniProtKB-SubCell"/>
</dbReference>
<name>A0AA88WPB3_9ASTE</name>
<feature type="transmembrane region" description="Helical" evidence="11">
    <location>
        <begin position="306"/>
        <end position="339"/>
    </location>
</feature>
<sequence>MERESIEHGQSSSSPLLVNPDGATGSGAAERQASSSSSPATPVLVLSTLVAVSGSYVFGSAVRFSSPAQSGIMDDLGLSLAEYSVFGSILTIGAMIGAVMSGKKADLIGRRGAMGFSRIFCIMGWLAILFSKVSWLLDLGRLSLGYGIGLLSYVVPIYIAEITPKNLRGAFTTVNQLMICCGVSVMYLVGTMISWRMLALIGTIPCLLELLGLFLILESPRWLAKIGRNEDCESALQHLRGMNVDITKEAAEIRRRLHVIRNIRKSLKLLSNSRILDLFQRAYAHSLIVGVGLMVLQQLGGVNAIAYYASAIFVSAGFSGSVGTRAMVIVQVPVTMLGVLLMDKLGRRPLLMVQRARYPILMFASIRSGTCLGCFLMGLSFLLRDFEMWKEFSPIMALIGILVFTGSFSLGMGRIPWVLMSEIFPINIKGLAGSVVTIVNWFGSWVVSYAFNFVLEWSSEGTFFIFSGVCGLTFLFVAKLVPETKGRTLEEIQAPNHNIQASTNQFSAKYDI</sequence>
<organism evidence="13 14">
    <name type="scientific">Escallonia herrerae</name>
    <dbReference type="NCBI Taxonomy" id="1293975"/>
    <lineage>
        <taxon>Eukaryota</taxon>
        <taxon>Viridiplantae</taxon>
        <taxon>Streptophyta</taxon>
        <taxon>Embryophyta</taxon>
        <taxon>Tracheophyta</taxon>
        <taxon>Spermatophyta</taxon>
        <taxon>Magnoliopsida</taxon>
        <taxon>eudicotyledons</taxon>
        <taxon>Gunneridae</taxon>
        <taxon>Pentapetalae</taxon>
        <taxon>asterids</taxon>
        <taxon>campanulids</taxon>
        <taxon>Escalloniales</taxon>
        <taxon>Escalloniaceae</taxon>
        <taxon>Escallonia</taxon>
    </lineage>
</organism>
<dbReference type="NCBIfam" id="TIGR00879">
    <property type="entry name" value="SP"/>
    <property type="match status" value="1"/>
</dbReference>
<evidence type="ECO:0000256" key="6">
    <source>
        <dbReference type="ARBA" id="ARBA00022989"/>
    </source>
</evidence>
<dbReference type="FunFam" id="1.20.1250.20:FF:000043">
    <property type="entry name" value="sugar transporter ERD6-like 6"/>
    <property type="match status" value="1"/>
</dbReference>
<feature type="transmembrane region" description="Helical" evidence="11">
    <location>
        <begin position="395"/>
        <end position="419"/>
    </location>
</feature>
<keyword evidence="3 9" id="KW-0813">Transport</keyword>
<comment type="similarity">
    <text evidence="2 9">Belongs to the major facilitator superfamily. Sugar transporter (TC 2.A.1.1) family.</text>
</comment>
<feature type="transmembrane region" description="Helical" evidence="11">
    <location>
        <begin position="143"/>
        <end position="160"/>
    </location>
</feature>
<evidence type="ECO:0000256" key="7">
    <source>
        <dbReference type="ARBA" id="ARBA00023136"/>
    </source>
</evidence>
<dbReference type="Pfam" id="PF00083">
    <property type="entry name" value="Sugar_tr"/>
    <property type="match status" value="1"/>
</dbReference>
<feature type="transmembrane region" description="Helical" evidence="11">
    <location>
        <begin position="282"/>
        <end position="300"/>
    </location>
</feature>
<comment type="caution">
    <text evidence="13">The sequence shown here is derived from an EMBL/GenBank/DDBJ whole genome shotgun (WGS) entry which is preliminary data.</text>
</comment>
<dbReference type="GO" id="GO:0051119">
    <property type="term" value="F:sugar transmembrane transporter activity"/>
    <property type="evidence" value="ECO:0007669"/>
    <property type="project" value="InterPro"/>
</dbReference>
<keyword evidence="7 11" id="KW-0472">Membrane</keyword>
<dbReference type="AlphaFoldDB" id="A0AA88WPB3"/>
<feature type="transmembrane region" description="Helical" evidence="11">
    <location>
        <begin position="360"/>
        <end position="383"/>
    </location>
</feature>
<dbReference type="PANTHER" id="PTHR48021:SF25">
    <property type="entry name" value="SUGAR TRANSPORTER ERD6-LIKE 5"/>
    <property type="match status" value="1"/>
</dbReference>
<evidence type="ECO:0000256" key="8">
    <source>
        <dbReference type="ARBA" id="ARBA00044504"/>
    </source>
</evidence>
<dbReference type="CDD" id="cd17358">
    <property type="entry name" value="MFS_GLUT6_8_Class3_like"/>
    <property type="match status" value="1"/>
</dbReference>
<dbReference type="InterPro" id="IPR050549">
    <property type="entry name" value="MFS_Trehalose_Transporter"/>
</dbReference>
<dbReference type="PROSITE" id="PS00216">
    <property type="entry name" value="SUGAR_TRANSPORT_1"/>
    <property type="match status" value="1"/>
</dbReference>
<feature type="transmembrane region" description="Helical" evidence="11">
    <location>
        <begin position="78"/>
        <end position="99"/>
    </location>
</feature>
<dbReference type="PANTHER" id="PTHR48021">
    <property type="match status" value="1"/>
</dbReference>
<feature type="transmembrane region" description="Helical" evidence="11">
    <location>
        <begin position="463"/>
        <end position="481"/>
    </location>
</feature>
<dbReference type="PRINTS" id="PR00171">
    <property type="entry name" value="SUGRTRNSPORT"/>
</dbReference>
<feature type="region of interest" description="Disordered" evidence="10">
    <location>
        <begin position="1"/>
        <end position="38"/>
    </location>
</feature>
<evidence type="ECO:0000313" key="14">
    <source>
        <dbReference type="Proteomes" id="UP001188597"/>
    </source>
</evidence>
<evidence type="ECO:0000256" key="2">
    <source>
        <dbReference type="ARBA" id="ARBA00010992"/>
    </source>
</evidence>
<dbReference type="Gene3D" id="1.20.1250.20">
    <property type="entry name" value="MFS general substrate transporter like domains"/>
    <property type="match status" value="1"/>
</dbReference>
<accession>A0AA88WPB3</accession>
<keyword evidence="6 11" id="KW-1133">Transmembrane helix</keyword>
<dbReference type="InterPro" id="IPR005829">
    <property type="entry name" value="Sugar_transporter_CS"/>
</dbReference>
<comment type="similarity">
    <text evidence="8">Belongs to the major facilitator superfamily. Phosphate:H(+) symporter (TC 2.A.1.9) family.</text>
</comment>
<evidence type="ECO:0000313" key="13">
    <source>
        <dbReference type="EMBL" id="KAK3031611.1"/>
    </source>
</evidence>
<dbReference type="Proteomes" id="UP001188597">
    <property type="component" value="Unassembled WGS sequence"/>
</dbReference>
<keyword evidence="5 11" id="KW-0812">Transmembrane</keyword>
<comment type="subcellular location">
    <subcellularLocation>
        <location evidence="1">Membrane</location>
        <topology evidence="1">Multi-pass membrane protein</topology>
    </subcellularLocation>
</comment>
<evidence type="ECO:0000256" key="5">
    <source>
        <dbReference type="ARBA" id="ARBA00022692"/>
    </source>
</evidence>
<feature type="transmembrane region" description="Helical" evidence="11">
    <location>
        <begin position="195"/>
        <end position="217"/>
    </location>
</feature>
<dbReference type="InterPro" id="IPR036259">
    <property type="entry name" value="MFS_trans_sf"/>
</dbReference>
<evidence type="ECO:0000256" key="10">
    <source>
        <dbReference type="SAM" id="MobiDB-lite"/>
    </source>
</evidence>
<evidence type="ECO:0000256" key="3">
    <source>
        <dbReference type="ARBA" id="ARBA00022448"/>
    </source>
</evidence>
<dbReference type="InterPro" id="IPR005828">
    <property type="entry name" value="MFS_sugar_transport-like"/>
</dbReference>